<keyword evidence="3" id="KW-0324">Glycolysis</keyword>
<dbReference type="GO" id="GO:0003700">
    <property type="term" value="F:DNA-binding transcription factor activity"/>
    <property type="evidence" value="ECO:0007669"/>
    <property type="project" value="InterPro"/>
</dbReference>
<evidence type="ECO:0000256" key="4">
    <source>
        <dbReference type="ARBA" id="ARBA00023163"/>
    </source>
</evidence>
<evidence type="ECO:0000256" key="2">
    <source>
        <dbReference type="ARBA" id="ARBA00023125"/>
    </source>
</evidence>
<comment type="caution">
    <text evidence="8">The sequence shown here is derived from an EMBL/GenBank/DDBJ whole genome shotgun (WGS) entry which is preliminary data.</text>
</comment>
<dbReference type="SUPFAM" id="SSF53697">
    <property type="entry name" value="SIS domain"/>
    <property type="match status" value="1"/>
</dbReference>
<dbReference type="RefSeq" id="WP_238464213.1">
    <property type="nucleotide sequence ID" value="NZ_JAKLJA010000008.1"/>
</dbReference>
<dbReference type="PROSITE" id="PS51071">
    <property type="entry name" value="HTH_RPIR"/>
    <property type="match status" value="1"/>
</dbReference>
<reference evidence="8" key="1">
    <citation type="submission" date="2022-01" db="EMBL/GenBank/DDBJ databases">
        <title>Genome sequence and assembly of Parabukholderia sp. RG36.</title>
        <authorList>
            <person name="Chhetri G."/>
        </authorList>
    </citation>
    <scope>NUCLEOTIDE SEQUENCE</scope>
    <source>
        <strain evidence="8">RG36</strain>
    </source>
</reference>
<feature type="compositionally biased region" description="Basic and acidic residues" evidence="5">
    <location>
        <begin position="280"/>
        <end position="309"/>
    </location>
</feature>
<protein>
    <submittedName>
        <fullName evidence="8">MurR/RpiR family transcriptional regulator</fullName>
    </submittedName>
</protein>
<dbReference type="InterPro" id="IPR000281">
    <property type="entry name" value="HTH_RpiR"/>
</dbReference>
<dbReference type="PROSITE" id="PS51464">
    <property type="entry name" value="SIS"/>
    <property type="match status" value="1"/>
</dbReference>
<evidence type="ECO:0000313" key="8">
    <source>
        <dbReference type="EMBL" id="MCG5074346.1"/>
    </source>
</evidence>
<dbReference type="GO" id="GO:0003677">
    <property type="term" value="F:DNA binding"/>
    <property type="evidence" value="ECO:0007669"/>
    <property type="project" value="UniProtKB-KW"/>
</dbReference>
<feature type="domain" description="SIS" evidence="7">
    <location>
        <begin position="127"/>
        <end position="274"/>
    </location>
</feature>
<proteinExistence type="predicted"/>
<evidence type="ECO:0000256" key="3">
    <source>
        <dbReference type="ARBA" id="ARBA00023152"/>
    </source>
</evidence>
<accession>A0A9X1RQY4</accession>
<keyword evidence="2" id="KW-0238">DNA-binding</keyword>
<evidence type="ECO:0000259" key="6">
    <source>
        <dbReference type="PROSITE" id="PS51071"/>
    </source>
</evidence>
<dbReference type="InterPro" id="IPR046348">
    <property type="entry name" value="SIS_dom_sf"/>
</dbReference>
<gene>
    <name evidence="8" type="ORF">L5014_13400</name>
</gene>
<dbReference type="Pfam" id="PF01418">
    <property type="entry name" value="HTH_6"/>
    <property type="match status" value="1"/>
</dbReference>
<dbReference type="AlphaFoldDB" id="A0A9X1RQY4"/>
<dbReference type="CDD" id="cd05013">
    <property type="entry name" value="SIS_RpiR"/>
    <property type="match status" value="1"/>
</dbReference>
<dbReference type="PANTHER" id="PTHR30514">
    <property type="entry name" value="GLUCOKINASE"/>
    <property type="match status" value="1"/>
</dbReference>
<dbReference type="SUPFAM" id="SSF46689">
    <property type="entry name" value="Homeodomain-like"/>
    <property type="match status" value="1"/>
</dbReference>
<evidence type="ECO:0000259" key="7">
    <source>
        <dbReference type="PROSITE" id="PS51464"/>
    </source>
</evidence>
<keyword evidence="4" id="KW-0804">Transcription</keyword>
<organism evidence="8 9">
    <name type="scientific">Paraburkholderia tagetis</name>
    <dbReference type="NCBI Taxonomy" id="2913261"/>
    <lineage>
        <taxon>Bacteria</taxon>
        <taxon>Pseudomonadati</taxon>
        <taxon>Pseudomonadota</taxon>
        <taxon>Betaproteobacteria</taxon>
        <taxon>Burkholderiales</taxon>
        <taxon>Burkholderiaceae</taxon>
        <taxon>Paraburkholderia</taxon>
    </lineage>
</organism>
<evidence type="ECO:0000313" key="9">
    <source>
        <dbReference type="Proteomes" id="UP001139308"/>
    </source>
</evidence>
<dbReference type="EMBL" id="JAKLJA010000008">
    <property type="protein sequence ID" value="MCG5074346.1"/>
    <property type="molecule type" value="Genomic_DNA"/>
</dbReference>
<dbReference type="InterPro" id="IPR001347">
    <property type="entry name" value="SIS_dom"/>
</dbReference>
<dbReference type="GO" id="GO:0097367">
    <property type="term" value="F:carbohydrate derivative binding"/>
    <property type="evidence" value="ECO:0007669"/>
    <property type="project" value="InterPro"/>
</dbReference>
<dbReference type="PANTHER" id="PTHR30514:SF1">
    <property type="entry name" value="HTH-TYPE TRANSCRIPTIONAL REGULATOR HEXR-RELATED"/>
    <property type="match status" value="1"/>
</dbReference>
<feature type="region of interest" description="Disordered" evidence="5">
    <location>
        <begin position="280"/>
        <end position="322"/>
    </location>
</feature>
<name>A0A9X1RQY4_9BURK</name>
<keyword evidence="9" id="KW-1185">Reference proteome</keyword>
<dbReference type="Gene3D" id="3.40.50.10490">
    <property type="entry name" value="Glucose-6-phosphate isomerase like protein, domain 1"/>
    <property type="match status" value="1"/>
</dbReference>
<dbReference type="GO" id="GO:0006096">
    <property type="term" value="P:glycolytic process"/>
    <property type="evidence" value="ECO:0007669"/>
    <property type="project" value="UniProtKB-KW"/>
</dbReference>
<dbReference type="InterPro" id="IPR047640">
    <property type="entry name" value="RpiR-like"/>
</dbReference>
<keyword evidence="1" id="KW-0805">Transcription regulation</keyword>
<dbReference type="Proteomes" id="UP001139308">
    <property type="component" value="Unassembled WGS sequence"/>
</dbReference>
<dbReference type="Gene3D" id="1.10.10.10">
    <property type="entry name" value="Winged helix-like DNA-binding domain superfamily/Winged helix DNA-binding domain"/>
    <property type="match status" value="1"/>
</dbReference>
<dbReference type="Pfam" id="PF01380">
    <property type="entry name" value="SIS"/>
    <property type="match status" value="1"/>
</dbReference>
<evidence type="ECO:0000256" key="1">
    <source>
        <dbReference type="ARBA" id="ARBA00023015"/>
    </source>
</evidence>
<dbReference type="InterPro" id="IPR009057">
    <property type="entry name" value="Homeodomain-like_sf"/>
</dbReference>
<sequence>MPVSNLIHHIRNVAESLRPAERKVAEMVLTDIDFAMRASITELALRADVSEPSVTRFCRAVGAHGLRDFKMRLAQSAAGGMPFAAAREVASGDLTQAGTLLDSVTEQVVQGVRHARASLDPAVFEAAVAALASARRVYFFGVGAGSGLVAQDAALRLLRLDIAASAFADAHLQRLYAGLLEPGDVAFAISQSGRSVEVNESIQIAKERGATTIALTNAGSRLAWVVDIPLLLRVPESEAPELPHAVSHAPGVSRIAHLAVMDALAMGVALGLEPKTLEKMRDAQTRSGHEGAERAERAEGAERAERAEGVSKPGAARPSGSA</sequence>
<feature type="domain" description="HTH rpiR-type" evidence="6">
    <location>
        <begin position="4"/>
        <end position="80"/>
    </location>
</feature>
<evidence type="ECO:0000256" key="5">
    <source>
        <dbReference type="SAM" id="MobiDB-lite"/>
    </source>
</evidence>
<dbReference type="InterPro" id="IPR035472">
    <property type="entry name" value="RpiR-like_SIS"/>
</dbReference>
<dbReference type="InterPro" id="IPR036388">
    <property type="entry name" value="WH-like_DNA-bd_sf"/>
</dbReference>